<keyword evidence="3" id="KW-1185">Reference proteome</keyword>
<sequence>MKTKLTILLLFIFSITFSQGFREKKEKIKAIKIAYITEQLNLTTDEAQKFWPVYNTFDDKQFEIRHNKMKKIINKFENDGIDSVSEKEAKELINQMEDYEDEMHNLKKKYIKDLLKVLPAKKVIKLKKVEDEFNRKLLKQFRGKRE</sequence>
<evidence type="ECO:0000313" key="2">
    <source>
        <dbReference type="EMBL" id="MFB9096489.1"/>
    </source>
</evidence>
<accession>A0ABV5GM86</accession>
<dbReference type="Proteomes" id="UP001589607">
    <property type="component" value="Unassembled WGS sequence"/>
</dbReference>
<dbReference type="EMBL" id="JBHMEY010000018">
    <property type="protein sequence ID" value="MFB9096489.1"/>
    <property type="molecule type" value="Genomic_DNA"/>
</dbReference>
<evidence type="ECO:0000313" key="3">
    <source>
        <dbReference type="Proteomes" id="UP001589607"/>
    </source>
</evidence>
<keyword evidence="1" id="KW-0175">Coiled coil</keyword>
<evidence type="ECO:0000256" key="1">
    <source>
        <dbReference type="SAM" id="Coils"/>
    </source>
</evidence>
<feature type="coiled-coil region" evidence="1">
    <location>
        <begin position="82"/>
        <end position="109"/>
    </location>
</feature>
<dbReference type="RefSeq" id="WP_236455631.1">
    <property type="nucleotide sequence ID" value="NZ_CBCSGE010000002.1"/>
</dbReference>
<reference evidence="2 3" key="1">
    <citation type="submission" date="2024-09" db="EMBL/GenBank/DDBJ databases">
        <authorList>
            <person name="Sun Q."/>
            <person name="Mori K."/>
        </authorList>
    </citation>
    <scope>NUCLEOTIDE SEQUENCE [LARGE SCALE GENOMIC DNA]</scope>
    <source>
        <strain evidence="2 3">CECT 7955</strain>
    </source>
</reference>
<organism evidence="2 3">
    <name type="scientific">Flavobacterium jumunjinense</name>
    <dbReference type="NCBI Taxonomy" id="998845"/>
    <lineage>
        <taxon>Bacteria</taxon>
        <taxon>Pseudomonadati</taxon>
        <taxon>Bacteroidota</taxon>
        <taxon>Flavobacteriia</taxon>
        <taxon>Flavobacteriales</taxon>
        <taxon>Flavobacteriaceae</taxon>
        <taxon>Flavobacterium</taxon>
    </lineage>
</organism>
<name>A0ABV5GM86_9FLAO</name>
<gene>
    <name evidence="2" type="ORF">ACFFVF_08190</name>
</gene>
<protein>
    <submittedName>
        <fullName evidence="2">Sensor of ECF-type sigma factor</fullName>
    </submittedName>
</protein>
<comment type="caution">
    <text evidence="2">The sequence shown here is derived from an EMBL/GenBank/DDBJ whole genome shotgun (WGS) entry which is preliminary data.</text>
</comment>
<proteinExistence type="predicted"/>